<gene>
    <name evidence="15" type="ORF">MANES_14G053500v8</name>
</gene>
<dbReference type="GO" id="GO:0016020">
    <property type="term" value="C:membrane"/>
    <property type="evidence" value="ECO:0007669"/>
    <property type="project" value="UniProtKB-SubCell"/>
</dbReference>
<evidence type="ECO:0000256" key="7">
    <source>
        <dbReference type="ARBA" id="ARBA00022968"/>
    </source>
</evidence>
<dbReference type="PIRSF" id="PIRSF009360">
    <property type="entry name" value="UCP009360"/>
    <property type="match status" value="1"/>
</dbReference>
<evidence type="ECO:0000256" key="12">
    <source>
        <dbReference type="ARBA" id="ARBA00023277"/>
    </source>
</evidence>
<proteinExistence type="inferred from homology"/>
<keyword evidence="6 14" id="KW-0812">Transmembrane</keyword>
<keyword evidence="5" id="KW-0808">Transferase</keyword>
<evidence type="ECO:0000256" key="3">
    <source>
        <dbReference type="ARBA" id="ARBA00007737"/>
    </source>
</evidence>
<dbReference type="Proteomes" id="UP000091857">
    <property type="component" value="Chromosome 14"/>
</dbReference>
<dbReference type="GO" id="GO:0016757">
    <property type="term" value="F:glycosyltransferase activity"/>
    <property type="evidence" value="ECO:0007669"/>
    <property type="project" value="UniProtKB-KW"/>
</dbReference>
<evidence type="ECO:0000313" key="16">
    <source>
        <dbReference type="Proteomes" id="UP000091857"/>
    </source>
</evidence>
<evidence type="ECO:0000256" key="6">
    <source>
        <dbReference type="ARBA" id="ARBA00022692"/>
    </source>
</evidence>
<reference evidence="16" key="1">
    <citation type="journal article" date="2016" name="Nat. Biotechnol.">
        <title>Sequencing wild and cultivated cassava and related species reveals extensive interspecific hybridization and genetic diversity.</title>
        <authorList>
            <person name="Bredeson J.V."/>
            <person name="Lyons J.B."/>
            <person name="Prochnik S.E."/>
            <person name="Wu G.A."/>
            <person name="Ha C.M."/>
            <person name="Edsinger-Gonzales E."/>
            <person name="Grimwood J."/>
            <person name="Schmutz J."/>
            <person name="Rabbi I.Y."/>
            <person name="Egesi C."/>
            <person name="Nauluvula P."/>
            <person name="Lebot V."/>
            <person name="Ndunguru J."/>
            <person name="Mkamilo G."/>
            <person name="Bart R.S."/>
            <person name="Setter T.L."/>
            <person name="Gleadow R.M."/>
            <person name="Kulakow P."/>
            <person name="Ferguson M.E."/>
            <person name="Rounsley S."/>
            <person name="Rokhsar D.S."/>
        </authorList>
    </citation>
    <scope>NUCLEOTIDE SEQUENCE [LARGE SCALE GENOMIC DNA]</scope>
    <source>
        <strain evidence="16">cv. AM560-2</strain>
    </source>
</reference>
<dbReference type="PANTHER" id="PTHR31741:SF63">
    <property type="entry name" value="O-FUCOSYLTRANSFERASE 37"/>
    <property type="match status" value="1"/>
</dbReference>
<evidence type="ECO:0000256" key="9">
    <source>
        <dbReference type="ARBA" id="ARBA00023136"/>
    </source>
</evidence>
<keyword evidence="11" id="KW-0294">Fucose metabolism</keyword>
<comment type="subcellular location">
    <subcellularLocation>
        <location evidence="1">Membrane</location>
        <topology evidence="1">Single-pass type II membrane protein</topology>
    </subcellularLocation>
</comment>
<dbReference type="Gramene" id="Manes.14G053500.1.v8.1">
    <property type="protein sequence ID" value="Manes.14G053500.1.v8.1.CDS"/>
    <property type="gene ID" value="Manes.14G053500.v8.1"/>
</dbReference>
<feature type="transmembrane region" description="Helical" evidence="14">
    <location>
        <begin position="56"/>
        <end position="77"/>
    </location>
</feature>
<evidence type="ECO:0000313" key="15">
    <source>
        <dbReference type="EMBL" id="OAY30715.1"/>
    </source>
</evidence>
<keyword evidence="16" id="KW-1185">Reference proteome</keyword>
<keyword evidence="7" id="KW-0735">Signal-anchor</keyword>
<keyword evidence="9 14" id="KW-0472">Membrane</keyword>
<dbReference type="OrthoDB" id="2016498at2759"/>
<evidence type="ECO:0000256" key="14">
    <source>
        <dbReference type="SAM" id="Phobius"/>
    </source>
</evidence>
<dbReference type="AlphaFoldDB" id="A0A2C9UIP1"/>
<evidence type="ECO:0000256" key="8">
    <source>
        <dbReference type="ARBA" id="ARBA00022989"/>
    </source>
</evidence>
<keyword evidence="4" id="KW-0328">Glycosyltransferase</keyword>
<dbReference type="GO" id="GO:0005737">
    <property type="term" value="C:cytoplasm"/>
    <property type="evidence" value="ECO:0000318"/>
    <property type="project" value="GO_Central"/>
</dbReference>
<keyword evidence="8 14" id="KW-1133">Transmembrane helix</keyword>
<comment type="similarity">
    <text evidence="3">Belongs to the glycosyltransferase GT106 family.</text>
</comment>
<keyword evidence="10" id="KW-0325">Glycoprotein</keyword>
<comment type="caution">
    <text evidence="15">The sequence shown here is derived from an EMBL/GenBank/DDBJ whole genome shotgun (WGS) entry which is preliminary data.</text>
</comment>
<keyword evidence="12" id="KW-0119">Carbohydrate metabolism</keyword>
<dbReference type="InterPro" id="IPR024709">
    <property type="entry name" value="FucosylTrfase_pln"/>
</dbReference>
<evidence type="ECO:0000256" key="13">
    <source>
        <dbReference type="ARBA" id="ARBA00030350"/>
    </source>
</evidence>
<organism evidence="15 16">
    <name type="scientific">Manihot esculenta</name>
    <name type="common">Cassava</name>
    <name type="synonym">Jatropha manihot</name>
    <dbReference type="NCBI Taxonomy" id="3983"/>
    <lineage>
        <taxon>Eukaryota</taxon>
        <taxon>Viridiplantae</taxon>
        <taxon>Streptophyta</taxon>
        <taxon>Embryophyta</taxon>
        <taxon>Tracheophyta</taxon>
        <taxon>Spermatophyta</taxon>
        <taxon>Magnoliopsida</taxon>
        <taxon>eudicotyledons</taxon>
        <taxon>Gunneridae</taxon>
        <taxon>Pentapetalae</taxon>
        <taxon>rosids</taxon>
        <taxon>fabids</taxon>
        <taxon>Malpighiales</taxon>
        <taxon>Euphorbiaceae</taxon>
        <taxon>Crotonoideae</taxon>
        <taxon>Manihoteae</taxon>
        <taxon>Manihot</taxon>
    </lineage>
</organism>
<dbReference type="EMBL" id="CM004400">
    <property type="protein sequence ID" value="OAY30715.1"/>
    <property type="molecule type" value="Genomic_DNA"/>
</dbReference>
<dbReference type="GO" id="GO:0006004">
    <property type="term" value="P:fucose metabolic process"/>
    <property type="evidence" value="ECO:0007669"/>
    <property type="project" value="UniProtKB-KW"/>
</dbReference>
<dbReference type="InterPro" id="IPR019378">
    <property type="entry name" value="GDP-Fuc_O-FucTrfase"/>
</dbReference>
<evidence type="ECO:0000256" key="1">
    <source>
        <dbReference type="ARBA" id="ARBA00004606"/>
    </source>
</evidence>
<dbReference type="OMA" id="RAYVGHW"/>
<evidence type="ECO:0000256" key="11">
    <source>
        <dbReference type="ARBA" id="ARBA00023253"/>
    </source>
</evidence>
<evidence type="ECO:0000256" key="10">
    <source>
        <dbReference type="ARBA" id="ARBA00023180"/>
    </source>
</evidence>
<sequence length="569" mass="63596">MARARNTKNPFFTLTPSPVFHLVSASPLTSLLFSPRKSPRNQTKFFALSTATTRTLSLFFLFLFFFTLVGSSILSFIPISRDSVSCSFISPSSPLSFPSRSTSNVLLASLSSGYSSNVNDEPGLAKSVMMPLPAQGVTGNVSKEEREFWAQPDGEGYKPCLDFSIKYRKASARISKEKRKFLVAVVSGGVNQQRNQIVDAVVIARILEVALVVPVLQVNLIWGDDSEFSDIFDVELFKRILQADVRIVSSLPSTHLMSRQSIEHQIPNDVSPFWIRTKFSRKLNEEGLLVLKGLASKLSKNLPPDLQKLRCKVAFHALRFAAPILELGNRLARRMWIEGPYIALHLRLEKDVWVRSGCLTGLGPEYDKIIAEVRESQPEYLTGRLNMSYTERRLAGLCPLNALEIARLLKALGAPRDARIYIAGGEPFGGTRALQPLMSEYQNLVTKDMLAREGELSPYLKKSSAMAAIDYVVSLSSNVFMPSHGGNMGRLMQGHRAYVGHWKCIKPNKRAMIPFYEDSSLSDTEFGSIVRMLHRKSKGKPEPRSNKRDRDVIAYPVPECMCKHSTPIF</sequence>
<evidence type="ECO:0000256" key="4">
    <source>
        <dbReference type="ARBA" id="ARBA00022676"/>
    </source>
</evidence>
<evidence type="ECO:0000256" key="2">
    <source>
        <dbReference type="ARBA" id="ARBA00004881"/>
    </source>
</evidence>
<name>A0A2C9UIP1_MANES</name>
<dbReference type="PANTHER" id="PTHR31741">
    <property type="entry name" value="OS02G0726500 PROTEIN-RELATED"/>
    <property type="match status" value="1"/>
</dbReference>
<evidence type="ECO:0000256" key="5">
    <source>
        <dbReference type="ARBA" id="ARBA00022679"/>
    </source>
</evidence>
<protein>
    <recommendedName>
        <fullName evidence="13">O-fucosyltransferase family protein</fullName>
    </recommendedName>
</protein>
<accession>A0A2C9UIP1</accession>
<dbReference type="CDD" id="cd11299">
    <property type="entry name" value="O-FucT_plant"/>
    <property type="match status" value="1"/>
</dbReference>
<comment type="pathway">
    <text evidence="2">Glycan metabolism.</text>
</comment>
<dbReference type="STRING" id="3983.A0A2C9UIP1"/>
<dbReference type="Pfam" id="PF10250">
    <property type="entry name" value="O-FucT"/>
    <property type="match status" value="1"/>
</dbReference>